<sequence>MRPAAGPARSGPTAAAPRRELFVLCVFHHRPPLRERFLAALQSPSPVQTKPGLDLFLQPAASENRVPPTSRPSEPRGPALAHGCLFPSKGASTGLVEVRLAVQVRLLKEEICHKSFDDLYRARLDYS</sequence>
<dbReference type="Proteomes" id="UP001214576">
    <property type="component" value="Unassembled WGS sequence"/>
</dbReference>
<keyword evidence="3" id="KW-1185">Reference proteome</keyword>
<evidence type="ECO:0000313" key="3">
    <source>
        <dbReference type="Proteomes" id="UP001214576"/>
    </source>
</evidence>
<dbReference type="AlphaFoldDB" id="A0AAD4YA34"/>
<evidence type="ECO:0000313" key="2">
    <source>
        <dbReference type="EMBL" id="KAI4539682.1"/>
    </source>
</evidence>
<gene>
    <name evidence="2" type="ORF">MG293_010077</name>
</gene>
<name>A0AAD4YA34_OVIAM</name>
<feature type="region of interest" description="Disordered" evidence="1">
    <location>
        <begin position="61"/>
        <end position="82"/>
    </location>
</feature>
<accession>A0AAD4YA34</accession>
<comment type="caution">
    <text evidence="2">The sequence shown here is derived from an EMBL/GenBank/DDBJ whole genome shotgun (WGS) entry which is preliminary data.</text>
</comment>
<reference evidence="2" key="1">
    <citation type="submission" date="2022-03" db="EMBL/GenBank/DDBJ databases">
        <title>Genomic analyses of argali, domestic sheep and their hybrids provide insights into chromosomal evolution, heterosis and genetic basis of agronomic traits.</title>
        <authorList>
            <person name="Li M."/>
        </authorList>
    </citation>
    <scope>NUCLEOTIDE SEQUENCE</scope>
    <source>
        <strain evidence="2">CAU-MHL-2022a</strain>
        <tissue evidence="2">Skin</tissue>
    </source>
</reference>
<proteinExistence type="predicted"/>
<organism evidence="2 3">
    <name type="scientific">Ovis ammon polii</name>
    <dbReference type="NCBI Taxonomy" id="230172"/>
    <lineage>
        <taxon>Eukaryota</taxon>
        <taxon>Metazoa</taxon>
        <taxon>Chordata</taxon>
        <taxon>Craniata</taxon>
        <taxon>Vertebrata</taxon>
        <taxon>Euteleostomi</taxon>
        <taxon>Mammalia</taxon>
        <taxon>Eutheria</taxon>
        <taxon>Laurasiatheria</taxon>
        <taxon>Artiodactyla</taxon>
        <taxon>Ruminantia</taxon>
        <taxon>Pecora</taxon>
        <taxon>Bovidae</taxon>
        <taxon>Caprinae</taxon>
        <taxon>Ovis</taxon>
    </lineage>
</organism>
<protein>
    <submittedName>
        <fullName evidence="2">Uncharacterized protein</fullName>
    </submittedName>
</protein>
<evidence type="ECO:0000256" key="1">
    <source>
        <dbReference type="SAM" id="MobiDB-lite"/>
    </source>
</evidence>
<dbReference type="EMBL" id="JAKZEL010000010">
    <property type="protein sequence ID" value="KAI4539682.1"/>
    <property type="molecule type" value="Genomic_DNA"/>
</dbReference>